<keyword evidence="1" id="KW-0732">Signal</keyword>
<proteinExistence type="predicted"/>
<protein>
    <submittedName>
        <fullName evidence="3">PEP-CTERM sorting domain-containing protein</fullName>
    </submittedName>
</protein>
<comment type="caution">
    <text evidence="3">The sequence shown here is derived from an EMBL/GenBank/DDBJ whole genome shotgun (WGS) entry which is preliminary data.</text>
</comment>
<organism evidence="3 4">
    <name type="scientific">Duganella guangzhouensis</name>
    <dbReference type="NCBI Taxonomy" id="2666084"/>
    <lineage>
        <taxon>Bacteria</taxon>
        <taxon>Pseudomonadati</taxon>
        <taxon>Pseudomonadota</taxon>
        <taxon>Betaproteobacteria</taxon>
        <taxon>Burkholderiales</taxon>
        <taxon>Oxalobacteraceae</taxon>
        <taxon>Telluria group</taxon>
        <taxon>Duganella</taxon>
    </lineage>
</organism>
<name>A0A6I2L7N6_9BURK</name>
<feature type="chain" id="PRO_5026016812" evidence="1">
    <location>
        <begin position="27"/>
        <end position="179"/>
    </location>
</feature>
<evidence type="ECO:0000313" key="3">
    <source>
        <dbReference type="EMBL" id="MRW93853.1"/>
    </source>
</evidence>
<dbReference type="NCBIfam" id="TIGR02595">
    <property type="entry name" value="PEP_CTERM"/>
    <property type="match status" value="1"/>
</dbReference>
<dbReference type="Pfam" id="PF07589">
    <property type="entry name" value="PEP-CTERM"/>
    <property type="match status" value="1"/>
</dbReference>
<evidence type="ECO:0000256" key="1">
    <source>
        <dbReference type="SAM" id="SignalP"/>
    </source>
</evidence>
<evidence type="ECO:0000259" key="2">
    <source>
        <dbReference type="Pfam" id="PF07589"/>
    </source>
</evidence>
<dbReference type="EMBL" id="WKJK01000020">
    <property type="protein sequence ID" value="MRW93853.1"/>
    <property type="molecule type" value="Genomic_DNA"/>
</dbReference>
<sequence length="179" mass="19018">MKGLTMKKIAILFALVCGLLPQVVWAAASGWYQLDATWLNGSFSGQFQYDSSSSYGIVAVQGTLTDVAQTTAISTLVYPESAADGAWVFLANSNPAEVGGHDAGFYLYLLEQGGKLVLDATASNSLYDWSSDYAYFDQLNESPLQSYTITAVPEPASAAMLLGGLALLAGVVRRRQVVG</sequence>
<dbReference type="InterPro" id="IPR013424">
    <property type="entry name" value="Ice-binding_C"/>
</dbReference>
<dbReference type="AlphaFoldDB" id="A0A6I2L7N6"/>
<evidence type="ECO:0000313" key="4">
    <source>
        <dbReference type="Proteomes" id="UP000433309"/>
    </source>
</evidence>
<keyword evidence="4" id="KW-1185">Reference proteome</keyword>
<feature type="domain" description="Ice-binding protein C-terminal" evidence="2">
    <location>
        <begin position="151"/>
        <end position="175"/>
    </location>
</feature>
<dbReference type="RefSeq" id="WP_154382687.1">
    <property type="nucleotide sequence ID" value="NZ_WKJK01000020.1"/>
</dbReference>
<gene>
    <name evidence="3" type="ORF">GJ699_28065</name>
</gene>
<reference evidence="3 4" key="1">
    <citation type="submission" date="2019-11" db="EMBL/GenBank/DDBJ databases">
        <title>Novel species isolated from a subtropical stream in China.</title>
        <authorList>
            <person name="Lu H."/>
        </authorList>
    </citation>
    <scope>NUCLEOTIDE SEQUENCE [LARGE SCALE GENOMIC DNA]</scope>
    <source>
        <strain evidence="3 4">FT80W</strain>
    </source>
</reference>
<feature type="signal peptide" evidence="1">
    <location>
        <begin position="1"/>
        <end position="26"/>
    </location>
</feature>
<accession>A0A6I2L7N6</accession>
<dbReference type="Proteomes" id="UP000433309">
    <property type="component" value="Unassembled WGS sequence"/>
</dbReference>